<organism evidence="1 2">
    <name type="scientific">Trema orientale</name>
    <name type="common">Charcoal tree</name>
    <name type="synonym">Celtis orientalis</name>
    <dbReference type="NCBI Taxonomy" id="63057"/>
    <lineage>
        <taxon>Eukaryota</taxon>
        <taxon>Viridiplantae</taxon>
        <taxon>Streptophyta</taxon>
        <taxon>Embryophyta</taxon>
        <taxon>Tracheophyta</taxon>
        <taxon>Spermatophyta</taxon>
        <taxon>Magnoliopsida</taxon>
        <taxon>eudicotyledons</taxon>
        <taxon>Gunneridae</taxon>
        <taxon>Pentapetalae</taxon>
        <taxon>rosids</taxon>
        <taxon>fabids</taxon>
        <taxon>Rosales</taxon>
        <taxon>Cannabaceae</taxon>
        <taxon>Trema</taxon>
    </lineage>
</organism>
<evidence type="ECO:0000313" key="2">
    <source>
        <dbReference type="Proteomes" id="UP000237000"/>
    </source>
</evidence>
<dbReference type="EMBL" id="JXTC01000232">
    <property type="protein sequence ID" value="PON79912.1"/>
    <property type="molecule type" value="Genomic_DNA"/>
</dbReference>
<dbReference type="InParanoid" id="A0A2P5E2Z6"/>
<name>A0A2P5E2Z6_TREOI</name>
<protein>
    <submittedName>
        <fullName evidence="1">Uncharacterized protein</fullName>
    </submittedName>
</protein>
<evidence type="ECO:0000313" key="1">
    <source>
        <dbReference type="EMBL" id="PON79912.1"/>
    </source>
</evidence>
<comment type="caution">
    <text evidence="1">The sequence shown here is derived from an EMBL/GenBank/DDBJ whole genome shotgun (WGS) entry which is preliminary data.</text>
</comment>
<sequence length="127" mass="13881">MAALNVAFVITSSAQLCLTPFQSLPILINSNRTSNSLDGQHRITPLPNSLNRHISTNSSSIDNNNEVEEVLQLVAQILLFVKNVVSSWDFRLNSPRDIPNITRTQVVTGAFNQTNSKLGINSPIPGI</sequence>
<proteinExistence type="predicted"/>
<dbReference type="OrthoDB" id="1483207at2759"/>
<gene>
    <name evidence="1" type="ORF">TorRG33x02_234540</name>
</gene>
<dbReference type="AlphaFoldDB" id="A0A2P5E2Z6"/>
<reference evidence="2" key="1">
    <citation type="submission" date="2016-06" db="EMBL/GenBank/DDBJ databases">
        <title>Parallel loss of symbiosis genes in relatives of nitrogen-fixing non-legume Parasponia.</title>
        <authorList>
            <person name="Van Velzen R."/>
            <person name="Holmer R."/>
            <person name="Bu F."/>
            <person name="Rutten L."/>
            <person name="Van Zeijl A."/>
            <person name="Liu W."/>
            <person name="Santuari L."/>
            <person name="Cao Q."/>
            <person name="Sharma T."/>
            <person name="Shen D."/>
            <person name="Roswanjaya Y."/>
            <person name="Wardhani T."/>
            <person name="Kalhor M.S."/>
            <person name="Jansen J."/>
            <person name="Van den Hoogen J."/>
            <person name="Gungor B."/>
            <person name="Hartog M."/>
            <person name="Hontelez J."/>
            <person name="Verver J."/>
            <person name="Yang W.-C."/>
            <person name="Schijlen E."/>
            <person name="Repin R."/>
            <person name="Schilthuizen M."/>
            <person name="Schranz E."/>
            <person name="Heidstra R."/>
            <person name="Miyata K."/>
            <person name="Fedorova E."/>
            <person name="Kohlen W."/>
            <person name="Bisseling T."/>
            <person name="Smit S."/>
            <person name="Geurts R."/>
        </authorList>
    </citation>
    <scope>NUCLEOTIDE SEQUENCE [LARGE SCALE GENOMIC DNA]</scope>
    <source>
        <strain evidence="2">cv. RG33-2</strain>
    </source>
</reference>
<keyword evidence="2" id="KW-1185">Reference proteome</keyword>
<accession>A0A2P5E2Z6</accession>
<dbReference type="Proteomes" id="UP000237000">
    <property type="component" value="Unassembled WGS sequence"/>
</dbReference>